<evidence type="ECO:0000313" key="2">
    <source>
        <dbReference type="Proteomes" id="UP000015105"/>
    </source>
</evidence>
<dbReference type="Gramene" id="AET2Gv20599700.19">
    <property type="protein sequence ID" value="AET2Gv20599700.19"/>
    <property type="gene ID" value="AET2Gv20599700"/>
</dbReference>
<dbReference type="AlphaFoldDB" id="A0A453BR53"/>
<dbReference type="Gramene" id="AET2Gv20599700.23">
    <property type="protein sequence ID" value="AET2Gv20599700.23"/>
    <property type="gene ID" value="AET2Gv20599700"/>
</dbReference>
<dbReference type="Proteomes" id="UP000015105">
    <property type="component" value="Chromosome 2D"/>
</dbReference>
<dbReference type="EnsemblPlants" id="AET2Gv20599700.24">
    <property type="protein sequence ID" value="AET2Gv20599700.24"/>
    <property type="gene ID" value="AET2Gv20599700"/>
</dbReference>
<protein>
    <submittedName>
        <fullName evidence="1">Uncharacterized protein</fullName>
    </submittedName>
</protein>
<dbReference type="EnsemblPlants" id="AET2Gv20599700.19">
    <property type="protein sequence ID" value="AET2Gv20599700.19"/>
    <property type="gene ID" value="AET2Gv20599700"/>
</dbReference>
<reference evidence="2" key="2">
    <citation type="journal article" date="2017" name="Nat. Plants">
        <title>The Aegilops tauschii genome reveals multiple impacts of transposons.</title>
        <authorList>
            <person name="Zhao G."/>
            <person name="Zou C."/>
            <person name="Li K."/>
            <person name="Wang K."/>
            <person name="Li T."/>
            <person name="Gao L."/>
            <person name="Zhang X."/>
            <person name="Wang H."/>
            <person name="Yang Z."/>
            <person name="Liu X."/>
            <person name="Jiang W."/>
            <person name="Mao L."/>
            <person name="Kong X."/>
            <person name="Jiao Y."/>
            <person name="Jia J."/>
        </authorList>
    </citation>
    <scope>NUCLEOTIDE SEQUENCE [LARGE SCALE GENOMIC DNA]</scope>
    <source>
        <strain evidence="2">cv. AL8/78</strain>
    </source>
</reference>
<dbReference type="EnsemblPlants" id="AET2Gv20599700.22">
    <property type="protein sequence ID" value="AET2Gv20599700.22"/>
    <property type="gene ID" value="AET2Gv20599700"/>
</dbReference>
<accession>A0A453BR53</accession>
<dbReference type="Gramene" id="AET2Gv20599700.22">
    <property type="protein sequence ID" value="AET2Gv20599700.22"/>
    <property type="gene ID" value="AET2Gv20599700"/>
</dbReference>
<reference evidence="2" key="1">
    <citation type="journal article" date="2014" name="Science">
        <title>Ancient hybridizations among the ancestral genomes of bread wheat.</title>
        <authorList>
            <consortium name="International Wheat Genome Sequencing Consortium,"/>
            <person name="Marcussen T."/>
            <person name="Sandve S.R."/>
            <person name="Heier L."/>
            <person name="Spannagl M."/>
            <person name="Pfeifer M."/>
            <person name="Jakobsen K.S."/>
            <person name="Wulff B.B."/>
            <person name="Steuernagel B."/>
            <person name="Mayer K.F."/>
            <person name="Olsen O.A."/>
        </authorList>
    </citation>
    <scope>NUCLEOTIDE SEQUENCE [LARGE SCALE GENOMIC DNA]</scope>
    <source>
        <strain evidence="2">cv. AL8/78</strain>
    </source>
</reference>
<dbReference type="EnsemblPlants" id="AET2Gv20599700.23">
    <property type="protein sequence ID" value="AET2Gv20599700.23"/>
    <property type="gene ID" value="AET2Gv20599700"/>
</dbReference>
<dbReference type="EnsemblPlants" id="AET2Gv20599700.20">
    <property type="protein sequence ID" value="AET2Gv20599700.20"/>
    <property type="gene ID" value="AET2Gv20599700"/>
</dbReference>
<reference evidence="1" key="3">
    <citation type="journal article" date="2017" name="Nature">
        <title>Genome sequence of the progenitor of the wheat D genome Aegilops tauschii.</title>
        <authorList>
            <person name="Luo M.C."/>
            <person name="Gu Y.Q."/>
            <person name="Puiu D."/>
            <person name="Wang H."/>
            <person name="Twardziok S.O."/>
            <person name="Deal K.R."/>
            <person name="Huo N."/>
            <person name="Zhu T."/>
            <person name="Wang L."/>
            <person name="Wang Y."/>
            <person name="McGuire P.E."/>
            <person name="Liu S."/>
            <person name="Long H."/>
            <person name="Ramasamy R.K."/>
            <person name="Rodriguez J.C."/>
            <person name="Van S.L."/>
            <person name="Yuan L."/>
            <person name="Wang Z."/>
            <person name="Xia Z."/>
            <person name="Xiao L."/>
            <person name="Anderson O.D."/>
            <person name="Ouyang S."/>
            <person name="Liang Y."/>
            <person name="Zimin A.V."/>
            <person name="Pertea G."/>
            <person name="Qi P."/>
            <person name="Bennetzen J.L."/>
            <person name="Dai X."/>
            <person name="Dawson M.W."/>
            <person name="Muller H.G."/>
            <person name="Kugler K."/>
            <person name="Rivarola-Duarte L."/>
            <person name="Spannagl M."/>
            <person name="Mayer K.F.X."/>
            <person name="Lu F.H."/>
            <person name="Bevan M.W."/>
            <person name="Leroy P."/>
            <person name="Li P."/>
            <person name="You F.M."/>
            <person name="Sun Q."/>
            <person name="Liu Z."/>
            <person name="Lyons E."/>
            <person name="Wicker T."/>
            <person name="Salzberg S.L."/>
            <person name="Devos K.M."/>
            <person name="Dvorak J."/>
        </authorList>
    </citation>
    <scope>NUCLEOTIDE SEQUENCE [LARGE SCALE GENOMIC DNA]</scope>
    <source>
        <strain evidence="1">cv. AL8/78</strain>
    </source>
</reference>
<reference evidence="1" key="4">
    <citation type="submission" date="2019-03" db="UniProtKB">
        <authorList>
            <consortium name="EnsemblPlants"/>
        </authorList>
    </citation>
    <scope>IDENTIFICATION</scope>
</reference>
<evidence type="ECO:0000313" key="1">
    <source>
        <dbReference type="EnsemblPlants" id="AET2Gv20599700.19"/>
    </source>
</evidence>
<organism evidence="1 2">
    <name type="scientific">Aegilops tauschii subsp. strangulata</name>
    <name type="common">Goatgrass</name>
    <dbReference type="NCBI Taxonomy" id="200361"/>
    <lineage>
        <taxon>Eukaryota</taxon>
        <taxon>Viridiplantae</taxon>
        <taxon>Streptophyta</taxon>
        <taxon>Embryophyta</taxon>
        <taxon>Tracheophyta</taxon>
        <taxon>Spermatophyta</taxon>
        <taxon>Magnoliopsida</taxon>
        <taxon>Liliopsida</taxon>
        <taxon>Poales</taxon>
        <taxon>Poaceae</taxon>
        <taxon>BOP clade</taxon>
        <taxon>Pooideae</taxon>
        <taxon>Triticodae</taxon>
        <taxon>Triticeae</taxon>
        <taxon>Triticinae</taxon>
        <taxon>Aegilops</taxon>
    </lineage>
</organism>
<sequence>MTILFPGFSTSLESTLLRWCASTSTCGQRWPTRGSESTSWVVTFIHLVPERDLEGEVRGRRVWERSPHHGELSSAVAIFSTTVGRRLSELHERVGQSSSPPSLAGNAQEHAHLPLHSICTG</sequence>
<name>A0A453BR53_AEGTS</name>
<reference evidence="1" key="5">
    <citation type="journal article" date="2021" name="G3 (Bethesda)">
        <title>Aegilops tauschii genome assembly Aet v5.0 features greater sequence contiguity and improved annotation.</title>
        <authorList>
            <person name="Wang L."/>
            <person name="Zhu T."/>
            <person name="Rodriguez J.C."/>
            <person name="Deal K.R."/>
            <person name="Dubcovsky J."/>
            <person name="McGuire P.E."/>
            <person name="Lux T."/>
            <person name="Spannagl M."/>
            <person name="Mayer K.F.X."/>
            <person name="Baldrich P."/>
            <person name="Meyers B.C."/>
            <person name="Huo N."/>
            <person name="Gu Y.Q."/>
            <person name="Zhou H."/>
            <person name="Devos K.M."/>
            <person name="Bennetzen J.L."/>
            <person name="Unver T."/>
            <person name="Budak H."/>
            <person name="Gulick P.J."/>
            <person name="Galiba G."/>
            <person name="Kalapos B."/>
            <person name="Nelson D.R."/>
            <person name="Li P."/>
            <person name="You F.M."/>
            <person name="Luo M.C."/>
            <person name="Dvorak J."/>
        </authorList>
    </citation>
    <scope>NUCLEOTIDE SEQUENCE [LARGE SCALE GENOMIC DNA]</scope>
    <source>
        <strain evidence="1">cv. AL8/78</strain>
    </source>
</reference>
<proteinExistence type="predicted"/>
<dbReference type="Gramene" id="AET2Gv20599700.20">
    <property type="protein sequence ID" value="AET2Gv20599700.20"/>
    <property type="gene ID" value="AET2Gv20599700"/>
</dbReference>
<keyword evidence="2" id="KW-1185">Reference proteome</keyword>
<dbReference type="Gramene" id="AET2Gv20599700.24">
    <property type="protein sequence ID" value="AET2Gv20599700.24"/>
    <property type="gene ID" value="AET2Gv20599700"/>
</dbReference>